<comment type="pathway">
    <text evidence="2 9">Isoprenoid biosynthesis; isopentenyl diphosphate biosynthesis via DXP pathway; isopentenyl diphosphate from 1-deoxy-D-xylulose 5-phosphate: step 4/6.</text>
</comment>
<keyword evidence="7 9" id="KW-0414">Isoprene biosynthesis</keyword>
<comment type="cofactor">
    <cofactor evidence="9">
        <name>a divalent metal cation</name>
        <dbReference type="ChEBI" id="CHEBI:60240"/>
    </cofactor>
    <text evidence="9">Binds 1 divalent metal cation per subunit.</text>
</comment>
<dbReference type="KEGG" id="aaeo:BJI67_04740"/>
<gene>
    <name evidence="9" type="primary">ispF</name>
    <name evidence="12" type="ORF">BJI67_04740</name>
</gene>
<evidence type="ECO:0000256" key="2">
    <source>
        <dbReference type="ARBA" id="ARBA00004709"/>
    </source>
</evidence>
<organism evidence="12 13">
    <name type="scientific">Acidihalobacter aeolianus</name>
    <dbReference type="NCBI Taxonomy" id="2792603"/>
    <lineage>
        <taxon>Bacteria</taxon>
        <taxon>Pseudomonadati</taxon>
        <taxon>Pseudomonadota</taxon>
        <taxon>Gammaproteobacteria</taxon>
        <taxon>Chromatiales</taxon>
        <taxon>Ectothiorhodospiraceae</taxon>
        <taxon>Acidihalobacter</taxon>
    </lineage>
</organism>
<dbReference type="PANTHER" id="PTHR43181:SF1">
    <property type="entry name" value="2-C-METHYL-D-ERYTHRITOL 2,4-CYCLODIPHOSPHATE SYNTHASE, CHLOROPLASTIC"/>
    <property type="match status" value="1"/>
</dbReference>
<comment type="function">
    <text evidence="9">Involved in the biosynthesis of isopentenyl diphosphate (IPP) and dimethylallyl diphosphate (DMAPP), two major building blocks of isoprenoid compounds. Catalyzes the conversion of 4-diphosphocytidyl-2-C-methyl-D-erythritol 2-phosphate (CDP-ME2P) to 2-C-methyl-D-erythritol 2,4-cyclodiphosphate (ME-CPP) with a corresponding release of cytidine 5-monophosphate (CMP).</text>
</comment>
<dbReference type="HAMAP" id="MF_00107">
    <property type="entry name" value="IspF"/>
    <property type="match status" value="1"/>
</dbReference>
<comment type="subunit">
    <text evidence="4 9">Homotrimer.</text>
</comment>
<feature type="site" description="Transition state stabilizer" evidence="9">
    <location>
        <position position="133"/>
    </location>
</feature>
<evidence type="ECO:0000313" key="12">
    <source>
        <dbReference type="EMBL" id="AOV18429.1"/>
    </source>
</evidence>
<dbReference type="AlphaFoldDB" id="A0A1D8KBT6"/>
<reference evidence="12 13" key="1">
    <citation type="submission" date="2016-09" db="EMBL/GenBank/DDBJ databases">
        <title>Acidihalobacter prosperus V6 (DSM14174).</title>
        <authorList>
            <person name="Khaleque H.N."/>
            <person name="Ramsay J.P."/>
            <person name="Murphy R.J.T."/>
            <person name="Kaksonen A.H."/>
            <person name="Boxall N.J."/>
            <person name="Watkin E.L.J."/>
        </authorList>
    </citation>
    <scope>NUCLEOTIDE SEQUENCE [LARGE SCALE GENOMIC DNA]</scope>
    <source>
        <strain evidence="12 13">V6</strain>
    </source>
</reference>
<comment type="caution">
    <text evidence="9">Lacks conserved residue(s) required for the propagation of feature annotation.</text>
</comment>
<evidence type="ECO:0000256" key="4">
    <source>
        <dbReference type="ARBA" id="ARBA00011233"/>
    </source>
</evidence>
<feature type="binding site" evidence="9">
    <location>
        <position position="8"/>
    </location>
    <ligand>
        <name>a divalent metal cation</name>
        <dbReference type="ChEBI" id="CHEBI:60240"/>
    </ligand>
</feature>
<feature type="site" description="Transition state stabilizer" evidence="9">
    <location>
        <position position="34"/>
    </location>
</feature>
<proteinExistence type="inferred from homology"/>
<evidence type="ECO:0000256" key="7">
    <source>
        <dbReference type="ARBA" id="ARBA00023229"/>
    </source>
</evidence>
<name>A0A1D8KBT6_9GAMM</name>
<dbReference type="Gene3D" id="3.30.1330.50">
    <property type="entry name" value="2-C-methyl-D-erythritol 2,4-cyclodiphosphate synthase"/>
    <property type="match status" value="1"/>
</dbReference>
<evidence type="ECO:0000256" key="1">
    <source>
        <dbReference type="ARBA" id="ARBA00000200"/>
    </source>
</evidence>
<keyword evidence="13" id="KW-1185">Reference proteome</keyword>
<keyword evidence="8 9" id="KW-0456">Lyase</keyword>
<dbReference type="GO" id="GO:0019288">
    <property type="term" value="P:isopentenyl diphosphate biosynthetic process, methylerythritol 4-phosphate pathway"/>
    <property type="evidence" value="ECO:0007669"/>
    <property type="project" value="UniProtKB-UniRule"/>
</dbReference>
<feature type="binding site" evidence="9">
    <location>
        <position position="10"/>
    </location>
    <ligand>
        <name>a divalent metal cation</name>
        <dbReference type="ChEBI" id="CHEBI:60240"/>
    </ligand>
</feature>
<dbReference type="Proteomes" id="UP000095342">
    <property type="component" value="Chromosome"/>
</dbReference>
<dbReference type="PROSITE" id="PS01350">
    <property type="entry name" value="ISPF"/>
    <property type="match status" value="1"/>
</dbReference>
<evidence type="ECO:0000256" key="6">
    <source>
        <dbReference type="ARBA" id="ARBA00022723"/>
    </source>
</evidence>
<evidence type="ECO:0000256" key="8">
    <source>
        <dbReference type="ARBA" id="ARBA00023239"/>
    </source>
</evidence>
<dbReference type="GO" id="GO:0046872">
    <property type="term" value="F:metal ion binding"/>
    <property type="evidence" value="ECO:0007669"/>
    <property type="project" value="UniProtKB-KW"/>
</dbReference>
<dbReference type="CDD" id="cd00554">
    <property type="entry name" value="MECDP_synthase"/>
    <property type="match status" value="1"/>
</dbReference>
<dbReference type="FunFam" id="3.30.1330.50:FF:000001">
    <property type="entry name" value="2-C-methyl-D-erythritol 2,4-cyclodiphosphate synthase"/>
    <property type="match status" value="1"/>
</dbReference>
<feature type="binding site" evidence="9">
    <location>
        <begin position="61"/>
        <end position="65"/>
    </location>
    <ligand>
        <name>4-CDP-2-C-methyl-D-erythritol 2-phosphate</name>
        <dbReference type="ChEBI" id="CHEBI:57919"/>
    </ligand>
</feature>
<feature type="binding site" evidence="9">
    <location>
        <begin position="56"/>
        <end position="58"/>
    </location>
    <ligand>
        <name>4-CDP-2-C-methyl-D-erythritol 2-phosphate</name>
        <dbReference type="ChEBI" id="CHEBI:57919"/>
    </ligand>
</feature>
<comment type="similarity">
    <text evidence="3 9 10">Belongs to the IspF family.</text>
</comment>
<sequence length="157" mass="16761">MRIGHGYDVHAFEAGDHLMFGGVRIAHDRAFKAHSDGDVLIHALCDALLGAAALGDIGRHFPDTDPRYAGADSRALLRAVLQKLVEHGWRVGNVDCTIIAQAPKLAPHVEEMRVHLAADLAIEVGRVNVKATTTERLGFAGREEGVAAHAVALLLPA</sequence>
<feature type="binding site" evidence="9">
    <location>
        <position position="142"/>
    </location>
    <ligand>
        <name>4-CDP-2-C-methyl-D-erythritol 2-phosphate</name>
        <dbReference type="ChEBI" id="CHEBI:57919"/>
    </ligand>
</feature>
<evidence type="ECO:0000256" key="10">
    <source>
        <dbReference type="RuleBase" id="RU004395"/>
    </source>
</evidence>
<evidence type="ECO:0000259" key="11">
    <source>
        <dbReference type="Pfam" id="PF02542"/>
    </source>
</evidence>
<feature type="binding site" evidence="9">
    <location>
        <begin position="8"/>
        <end position="10"/>
    </location>
    <ligand>
        <name>4-CDP-2-C-methyl-D-erythritol 2-phosphate</name>
        <dbReference type="ChEBI" id="CHEBI:57919"/>
    </ligand>
</feature>
<dbReference type="InterPro" id="IPR020555">
    <property type="entry name" value="MECDP_synthase_CS"/>
</dbReference>
<keyword evidence="6 9" id="KW-0479">Metal-binding</keyword>
<dbReference type="PANTHER" id="PTHR43181">
    <property type="entry name" value="2-C-METHYL-D-ERYTHRITOL 2,4-CYCLODIPHOSPHATE SYNTHASE, CHLOROPLASTIC"/>
    <property type="match status" value="1"/>
</dbReference>
<dbReference type="EC" id="4.6.1.12" evidence="5 9"/>
<dbReference type="GO" id="GO:0008685">
    <property type="term" value="F:2-C-methyl-D-erythritol 2,4-cyclodiphosphate synthase activity"/>
    <property type="evidence" value="ECO:0007669"/>
    <property type="project" value="UniProtKB-UniRule"/>
</dbReference>
<dbReference type="SUPFAM" id="SSF69765">
    <property type="entry name" value="IpsF-like"/>
    <property type="match status" value="1"/>
</dbReference>
<feature type="binding site" evidence="9">
    <location>
        <begin position="34"/>
        <end position="35"/>
    </location>
    <ligand>
        <name>4-CDP-2-C-methyl-D-erythritol 2-phosphate</name>
        <dbReference type="ChEBI" id="CHEBI:57919"/>
    </ligand>
</feature>
<dbReference type="NCBIfam" id="TIGR00151">
    <property type="entry name" value="ispF"/>
    <property type="match status" value="1"/>
</dbReference>
<dbReference type="UniPathway" id="UPA00056">
    <property type="reaction ID" value="UER00095"/>
</dbReference>
<protein>
    <recommendedName>
        <fullName evidence="5 9">2-C-methyl-D-erythritol 2,4-cyclodiphosphate synthase</fullName>
        <shortName evidence="9">MECDP-synthase</shortName>
        <shortName evidence="9">MECPP-synthase</shortName>
        <shortName evidence="9">MECPS</shortName>
        <ecNumber evidence="5 9">4.6.1.12</ecNumber>
    </recommendedName>
</protein>
<dbReference type="EMBL" id="CP017448">
    <property type="protein sequence ID" value="AOV18429.1"/>
    <property type="molecule type" value="Genomic_DNA"/>
</dbReference>
<feature type="binding site" evidence="9">
    <location>
        <position position="139"/>
    </location>
    <ligand>
        <name>4-CDP-2-C-methyl-D-erythritol 2-phosphate</name>
        <dbReference type="ChEBI" id="CHEBI:57919"/>
    </ligand>
</feature>
<feature type="domain" description="2-C-methyl-D-erythritol 2,4-cyclodiphosphate synthase" evidence="11">
    <location>
        <begin position="1"/>
        <end position="154"/>
    </location>
</feature>
<accession>A0A1D8KBT6</accession>
<evidence type="ECO:0000313" key="13">
    <source>
        <dbReference type="Proteomes" id="UP000095342"/>
    </source>
</evidence>
<evidence type="ECO:0000256" key="5">
    <source>
        <dbReference type="ARBA" id="ARBA00012579"/>
    </source>
</evidence>
<evidence type="ECO:0000256" key="9">
    <source>
        <dbReference type="HAMAP-Rule" id="MF_00107"/>
    </source>
</evidence>
<feature type="binding site" evidence="9">
    <location>
        <begin position="132"/>
        <end position="135"/>
    </location>
    <ligand>
        <name>4-CDP-2-C-methyl-D-erythritol 2-phosphate</name>
        <dbReference type="ChEBI" id="CHEBI:57919"/>
    </ligand>
</feature>
<dbReference type="InterPro" id="IPR036571">
    <property type="entry name" value="MECDP_synthase_sf"/>
</dbReference>
<feature type="binding site" evidence="9">
    <location>
        <position position="42"/>
    </location>
    <ligand>
        <name>a divalent metal cation</name>
        <dbReference type="ChEBI" id="CHEBI:60240"/>
    </ligand>
</feature>
<dbReference type="Pfam" id="PF02542">
    <property type="entry name" value="YgbB"/>
    <property type="match status" value="1"/>
</dbReference>
<evidence type="ECO:0000256" key="3">
    <source>
        <dbReference type="ARBA" id="ARBA00008480"/>
    </source>
</evidence>
<dbReference type="InterPro" id="IPR003526">
    <property type="entry name" value="MECDP_synthase"/>
</dbReference>
<comment type="catalytic activity">
    <reaction evidence="1 9 10">
        <text>4-CDP-2-C-methyl-D-erythritol 2-phosphate = 2-C-methyl-D-erythritol 2,4-cyclic diphosphate + CMP</text>
        <dbReference type="Rhea" id="RHEA:23864"/>
        <dbReference type="ChEBI" id="CHEBI:57919"/>
        <dbReference type="ChEBI" id="CHEBI:58483"/>
        <dbReference type="ChEBI" id="CHEBI:60377"/>
        <dbReference type="EC" id="4.6.1.12"/>
    </reaction>
</comment>
<dbReference type="GO" id="GO:0016114">
    <property type="term" value="P:terpenoid biosynthetic process"/>
    <property type="evidence" value="ECO:0007669"/>
    <property type="project" value="InterPro"/>
</dbReference>